<protein>
    <recommendedName>
        <fullName evidence="6">Bicarbonate transporter-like transmembrane domain-containing protein</fullName>
    </recommendedName>
</protein>
<dbReference type="STRING" id="1658172.A0A1B7NW38"/>
<evidence type="ECO:0000256" key="3">
    <source>
        <dbReference type="ARBA" id="ARBA00022989"/>
    </source>
</evidence>
<dbReference type="InterPro" id="IPR003020">
    <property type="entry name" value="HCO3_transpt_euk"/>
</dbReference>
<sequence length="382" mass="42680">MVFAYRTVASIIRMYFVYTLDMYRPASEFFGVNEALFSSSLTAMVFSILGAQPLTIVGITGLISLFSYTIFDIIVRESFGMYVGIIYITMESFAIFVYFIIFCISVVVLMAHHLVKGVEELVSEFSSRGSTDGYLSCTIAILYFATIYTLEKLGSSTIFIPSFRGFLEDYAYPAPVHTDSLNIYKIHTVIISTSDGEGAEVRRPIVKATAVVELRVSHFFMGLALIGTMSEPLLIVLRTMPAAVFAGVFFVVGWGSIESNGITEKIVFLWKENRFIQRDEPMLTVKRRKIALYVAIQLFGVLSCVAISQTIAAIVVLLPKWFTVTELAMMDDLTANNKVVLVSLGGAPVLPEGTEFEDYGRERKYEERKRGVTRPRTGSVHR</sequence>
<comment type="caution">
    <text evidence="7">The sequence shown here is derived from an EMBL/GenBank/DDBJ whole genome shotgun (WGS) entry which is preliminary data.</text>
</comment>
<keyword evidence="8" id="KW-1185">Reference proteome</keyword>
<evidence type="ECO:0000259" key="6">
    <source>
        <dbReference type="Pfam" id="PF00955"/>
    </source>
</evidence>
<feature type="transmembrane region" description="Helical" evidence="5">
    <location>
        <begin position="133"/>
        <end position="150"/>
    </location>
</feature>
<accession>A0A1B7NW38</accession>
<evidence type="ECO:0000256" key="2">
    <source>
        <dbReference type="ARBA" id="ARBA00022692"/>
    </source>
</evidence>
<organism evidence="7 8">
    <name type="scientific">Emergomyces africanus</name>
    <dbReference type="NCBI Taxonomy" id="1955775"/>
    <lineage>
        <taxon>Eukaryota</taxon>
        <taxon>Fungi</taxon>
        <taxon>Dikarya</taxon>
        <taxon>Ascomycota</taxon>
        <taxon>Pezizomycotina</taxon>
        <taxon>Eurotiomycetes</taxon>
        <taxon>Eurotiomycetidae</taxon>
        <taxon>Onygenales</taxon>
        <taxon>Ajellomycetaceae</taxon>
        <taxon>Emergomyces</taxon>
    </lineage>
</organism>
<dbReference type="OrthoDB" id="1735926at2759"/>
<feature type="transmembrane region" description="Helical" evidence="5">
    <location>
        <begin position="43"/>
        <end position="71"/>
    </location>
</feature>
<dbReference type="Pfam" id="PF00955">
    <property type="entry name" value="HCO3_cotransp"/>
    <property type="match status" value="2"/>
</dbReference>
<dbReference type="PANTHER" id="PTHR11453:SF38">
    <property type="entry name" value="ANION TRANSPORTER (EUROFUNG)"/>
    <property type="match status" value="1"/>
</dbReference>
<dbReference type="AlphaFoldDB" id="A0A1B7NW38"/>
<evidence type="ECO:0000256" key="1">
    <source>
        <dbReference type="ARBA" id="ARBA00004141"/>
    </source>
</evidence>
<feature type="transmembrane region" description="Helical" evidence="5">
    <location>
        <begin position="92"/>
        <end position="113"/>
    </location>
</feature>
<dbReference type="GO" id="GO:0006820">
    <property type="term" value="P:monoatomic anion transport"/>
    <property type="evidence" value="ECO:0007669"/>
    <property type="project" value="InterPro"/>
</dbReference>
<keyword evidence="4 5" id="KW-0472">Membrane</keyword>
<feature type="transmembrane region" description="Helical" evidence="5">
    <location>
        <begin position="235"/>
        <end position="257"/>
    </location>
</feature>
<evidence type="ECO:0000256" key="4">
    <source>
        <dbReference type="ARBA" id="ARBA00023136"/>
    </source>
</evidence>
<name>A0A1B7NW38_9EURO</name>
<dbReference type="GO" id="GO:0005886">
    <property type="term" value="C:plasma membrane"/>
    <property type="evidence" value="ECO:0007669"/>
    <property type="project" value="TreeGrafter"/>
</dbReference>
<evidence type="ECO:0000313" key="7">
    <source>
        <dbReference type="EMBL" id="OAX80961.1"/>
    </source>
</evidence>
<reference evidence="7 8" key="1">
    <citation type="submission" date="2015-07" db="EMBL/GenBank/DDBJ databases">
        <title>Emmonsia species relationships and genome sequence.</title>
        <authorList>
            <person name="Cuomo C.A."/>
            <person name="Schwartz I.S."/>
            <person name="Kenyon C."/>
            <person name="de Hoog G.S."/>
            <person name="Govender N.P."/>
            <person name="Botha A."/>
            <person name="Moreno L."/>
            <person name="de Vries M."/>
            <person name="Munoz J.F."/>
            <person name="Stielow J.B."/>
        </authorList>
    </citation>
    <scope>NUCLEOTIDE SEQUENCE [LARGE SCALE GENOMIC DNA]</scope>
    <source>
        <strain evidence="7 8">CBS 136260</strain>
    </source>
</reference>
<evidence type="ECO:0000313" key="8">
    <source>
        <dbReference type="Proteomes" id="UP000091918"/>
    </source>
</evidence>
<keyword evidence="2 5" id="KW-0812">Transmembrane</keyword>
<dbReference type="GO" id="GO:0046713">
    <property type="term" value="P:borate transport"/>
    <property type="evidence" value="ECO:0007669"/>
    <property type="project" value="TreeGrafter"/>
</dbReference>
<dbReference type="EMBL" id="LGUA01000578">
    <property type="protein sequence ID" value="OAX80961.1"/>
    <property type="molecule type" value="Genomic_DNA"/>
</dbReference>
<feature type="transmembrane region" description="Helical" evidence="5">
    <location>
        <begin position="290"/>
        <end position="318"/>
    </location>
</feature>
<proteinExistence type="predicted"/>
<gene>
    <name evidence="7" type="ORF">ACJ72_04699</name>
</gene>
<comment type="subcellular location">
    <subcellularLocation>
        <location evidence="1">Membrane</location>
        <topology evidence="1">Multi-pass membrane protein</topology>
    </subcellularLocation>
</comment>
<feature type="domain" description="Bicarbonate transporter-like transmembrane" evidence="6">
    <location>
        <begin position="25"/>
        <end position="111"/>
    </location>
</feature>
<feature type="domain" description="Bicarbonate transporter-like transmembrane" evidence="6">
    <location>
        <begin position="209"/>
        <end position="315"/>
    </location>
</feature>
<dbReference type="GO" id="GO:0005452">
    <property type="term" value="F:solute:inorganic anion antiporter activity"/>
    <property type="evidence" value="ECO:0007669"/>
    <property type="project" value="InterPro"/>
</dbReference>
<dbReference type="PANTHER" id="PTHR11453">
    <property type="entry name" value="ANION EXCHANGE PROTEIN"/>
    <property type="match status" value="1"/>
</dbReference>
<dbReference type="InterPro" id="IPR011531">
    <property type="entry name" value="HCO3_transpt-like_TM_dom"/>
</dbReference>
<feature type="transmembrane region" description="Helical" evidence="5">
    <location>
        <begin position="212"/>
        <end position="229"/>
    </location>
</feature>
<dbReference type="Proteomes" id="UP000091918">
    <property type="component" value="Unassembled WGS sequence"/>
</dbReference>
<keyword evidence="3 5" id="KW-1133">Transmembrane helix</keyword>
<evidence type="ECO:0000256" key="5">
    <source>
        <dbReference type="SAM" id="Phobius"/>
    </source>
</evidence>
<dbReference type="GO" id="GO:0050801">
    <property type="term" value="P:monoatomic ion homeostasis"/>
    <property type="evidence" value="ECO:0007669"/>
    <property type="project" value="TreeGrafter"/>
</dbReference>